<sequence>MSISEDELKVVLNRRKHRHEVQIYQTPQPKKKARTTPLSLFDLCDATARITKMLLALGAENNWDDVQESRGRSKEAGRYRENWLYLSRTDHGDFADCPKERKTNWLNAFRSGIQQTFFYYPSKTEFRTHKNYIERNAAAAVLSLTGSCDQHAFVLATLLRAILPKGTQINICGLRMGEKNFPHTFVVIGSLRQNSRVPLTDLPLDSLLAVDAWPTVGGAILLKDFFVCDGAVRHGVLVVDKSYIADGKDHLIKRVSKQKILLDIIKAGDPDVVVEPSRYLTGATINSLEDEANYTQLIKRDKYLSEFPSDYEGMFCAPTISEKYVQSAKNIEAHAYICKNYPHEQFIRCLEYVEEQVGKIIAEDKNADGDFSHRLNSFA</sequence>
<keyword evidence="4" id="KW-1185">Reference proteome</keyword>
<proteinExistence type="predicted"/>
<dbReference type="RefSeq" id="WP_045100262.1">
    <property type="nucleotide sequence ID" value="NZ_CP020614.1"/>
</dbReference>
<accession>A0A098GKT3</accession>
<organism evidence="1 3">
    <name type="scientific">Legionella micdadei</name>
    <name type="common">Tatlockia micdadei</name>
    <dbReference type="NCBI Taxonomy" id="451"/>
    <lineage>
        <taxon>Bacteria</taxon>
        <taxon>Pseudomonadati</taxon>
        <taxon>Pseudomonadota</taxon>
        <taxon>Gammaproteobacteria</taxon>
        <taxon>Legionellales</taxon>
        <taxon>Legionellaceae</taxon>
        <taxon>Legionella</taxon>
    </lineage>
</organism>
<dbReference type="EMBL" id="LN614830">
    <property type="protein sequence ID" value="CEG62141.1"/>
    <property type="molecule type" value="Genomic_DNA"/>
</dbReference>
<dbReference type="OrthoDB" id="5653673at2"/>
<dbReference type="Proteomes" id="UP000032414">
    <property type="component" value="Chromosome I"/>
</dbReference>
<dbReference type="KEGG" id="tmc:LMI_2903"/>
<dbReference type="PATRIC" id="fig|451.8.peg.2494"/>
<name>A0A098GKT3_LEGMI</name>
<protein>
    <submittedName>
        <fullName evidence="1">Uncharacterized protein</fullName>
    </submittedName>
</protein>
<dbReference type="Proteomes" id="UP000182998">
    <property type="component" value="Unassembled WGS sequence"/>
</dbReference>
<dbReference type="EMBL" id="FMVN01000016">
    <property type="protein sequence ID" value="SCY73804.1"/>
    <property type="molecule type" value="Genomic_DNA"/>
</dbReference>
<evidence type="ECO:0000313" key="2">
    <source>
        <dbReference type="EMBL" id="SCY73804.1"/>
    </source>
</evidence>
<reference evidence="1" key="2">
    <citation type="submission" date="2014-09" db="EMBL/GenBank/DDBJ databases">
        <authorList>
            <person name="GOMEZ-VALERO Laura"/>
        </authorList>
    </citation>
    <scope>NUCLEOTIDE SEQUENCE</scope>
    <source>
        <strain evidence="1">ATCC33218</strain>
    </source>
</reference>
<dbReference type="AlphaFoldDB" id="A0A098GKT3"/>
<evidence type="ECO:0000313" key="1">
    <source>
        <dbReference type="EMBL" id="CEG62141.1"/>
    </source>
</evidence>
<reference evidence="2 4" key="3">
    <citation type="submission" date="2016-10" db="EMBL/GenBank/DDBJ databases">
        <authorList>
            <person name="Varghese N."/>
            <person name="Submissions S."/>
        </authorList>
    </citation>
    <scope>NUCLEOTIDE SEQUENCE [LARGE SCALE GENOMIC DNA]</scope>
    <source>
        <strain evidence="2 4">ATCC 33218</strain>
    </source>
</reference>
<reference evidence="3" key="1">
    <citation type="submission" date="2014-09" db="EMBL/GenBank/DDBJ databases">
        <authorList>
            <person name="Gomez-Valero L."/>
        </authorList>
    </citation>
    <scope>NUCLEOTIDE SEQUENCE [LARGE SCALE GENOMIC DNA]</scope>
    <source>
        <strain evidence="3">ATCC33218</strain>
    </source>
</reference>
<dbReference type="HOGENOM" id="CLU_729425_0_0_6"/>
<dbReference type="STRING" id="451.B6N58_13405"/>
<evidence type="ECO:0000313" key="4">
    <source>
        <dbReference type="Proteomes" id="UP000182998"/>
    </source>
</evidence>
<evidence type="ECO:0000313" key="3">
    <source>
        <dbReference type="Proteomes" id="UP000032414"/>
    </source>
</evidence>
<gene>
    <name evidence="1" type="ORF">LMI_2903</name>
    <name evidence="2" type="ORF">SAMN02982997_02718</name>
</gene>